<evidence type="ECO:0000256" key="2">
    <source>
        <dbReference type="ARBA" id="ARBA00022737"/>
    </source>
</evidence>
<dbReference type="InterPro" id="IPR032675">
    <property type="entry name" value="LRR_dom_sf"/>
</dbReference>
<dbReference type="EMBL" id="DF143900">
    <property type="protein sequence ID" value="GAA54541.1"/>
    <property type="molecule type" value="Genomic_DNA"/>
</dbReference>
<organism evidence="5 6">
    <name type="scientific">Clonorchis sinensis</name>
    <name type="common">Chinese liver fluke</name>
    <dbReference type="NCBI Taxonomy" id="79923"/>
    <lineage>
        <taxon>Eukaryota</taxon>
        <taxon>Metazoa</taxon>
        <taxon>Spiralia</taxon>
        <taxon>Lophotrochozoa</taxon>
        <taxon>Platyhelminthes</taxon>
        <taxon>Trematoda</taxon>
        <taxon>Digenea</taxon>
        <taxon>Opisthorchiida</taxon>
        <taxon>Opisthorchiata</taxon>
        <taxon>Opisthorchiidae</taxon>
        <taxon>Clonorchis</taxon>
    </lineage>
</organism>
<keyword evidence="3" id="KW-0812">Transmembrane</keyword>
<evidence type="ECO:0000256" key="1">
    <source>
        <dbReference type="ARBA" id="ARBA00022614"/>
    </source>
</evidence>
<dbReference type="InterPro" id="IPR001611">
    <property type="entry name" value="Leu-rich_rpt"/>
</dbReference>
<dbReference type="Gene3D" id="3.80.10.10">
    <property type="entry name" value="Ribonuclease Inhibitor"/>
    <property type="match status" value="2"/>
</dbReference>
<reference key="2">
    <citation type="submission" date="2011-10" db="EMBL/GenBank/DDBJ databases">
        <title>The genome and transcriptome sequence of Clonorchis sinensis provide insights into the carcinogenic liver fluke.</title>
        <authorList>
            <person name="Wang X."/>
            <person name="Huang Y."/>
            <person name="Chen W."/>
            <person name="Liu H."/>
            <person name="Guo L."/>
            <person name="Chen Y."/>
            <person name="Luo F."/>
            <person name="Zhou W."/>
            <person name="Sun J."/>
            <person name="Mao Q."/>
            <person name="Liang P."/>
            <person name="Zhou C."/>
            <person name="Tian Y."/>
            <person name="Men J."/>
            <person name="Lv X."/>
            <person name="Huang L."/>
            <person name="Zhou J."/>
            <person name="Hu Y."/>
            <person name="Li R."/>
            <person name="Zhang F."/>
            <person name="Lei H."/>
            <person name="Li X."/>
            <person name="Hu X."/>
            <person name="Liang C."/>
            <person name="Xu J."/>
            <person name="Wu Z."/>
            <person name="Yu X."/>
        </authorList>
    </citation>
    <scope>NUCLEOTIDE SEQUENCE</scope>
    <source>
        <strain>Henan</strain>
    </source>
</reference>
<keyword evidence="6" id="KW-1185">Reference proteome</keyword>
<dbReference type="Proteomes" id="UP000008909">
    <property type="component" value="Unassembled WGS sequence"/>
</dbReference>
<evidence type="ECO:0000313" key="6">
    <source>
        <dbReference type="Proteomes" id="UP000008909"/>
    </source>
</evidence>
<feature type="transmembrane region" description="Helical" evidence="3">
    <location>
        <begin position="468"/>
        <end position="495"/>
    </location>
</feature>
<proteinExistence type="predicted"/>
<keyword evidence="1" id="KW-0433">Leucine-rich repeat</keyword>
<evidence type="ECO:0000256" key="4">
    <source>
        <dbReference type="SAM" id="SignalP"/>
    </source>
</evidence>
<evidence type="ECO:0000256" key="3">
    <source>
        <dbReference type="SAM" id="Phobius"/>
    </source>
</evidence>
<sequence>MYLHWFLLFLTVFMHQPIAVQLTASTTCPSFCKCEPGEGGRKVTRKYHTVVASCHIPSNMHRLECASDWDILHLVILNSSPDHDVEIPVPGDLNNVSPSPDLLNSCGSISRLAIWEQSQINTLPLHFLRSILNLKRLVIQVPSLVSLPDRFLAFLPQLNFVKVSNSRNLHQLGRFVFQYCPSSLSTLELNGNPALRKISAGLFEQCDLRVLSLNDNRLERLDWGTLRGLNNLESLRLERNQLSGSLSDSLGYHSEKQSTALAATVLLKRLDLSGNRIDSVEDYQWSGLCDSGQTSHGGLCFLEELNLANNLLEWIGPDAFRGLPQLRRLYLEGNPQLHQLDPSGSLTIALYILGMSSTQLERVSLSVPSDGASPHNRQEVLNVCSPDPALIPRFRRFMREVISTVSRHSCAQPNEKSAAPFKVTTQQSTAVQQALATEQILQTNPSPPNVTRGKVDFIIFHMQNANRFTILLICFGLITFGILMGFFPAICLLCARRTTENRKAFRSNRHFPQHSCQKDGFILNGSTVLQNSPPIMQAGSRIDTPNRIAGRQQPSQDCSPFACSTDQIRMLPLQTGCRERRVNSTGNVYSKLERRLGVRESRQFPDAQMSPRQILPINTRFPQPSLDFRQSPLSGCVVPLPAPLPPIPTHAATRHQGHLGFDQFPLDRRPLLMSSIGTRTDSLYAHTAETQVCGSTYSLATVTSSHRPLSPMERCTPKCAYRGLV</sequence>
<dbReference type="SMART" id="SM00369">
    <property type="entry name" value="LRR_TYP"/>
    <property type="match status" value="5"/>
</dbReference>
<reference evidence="5" key="1">
    <citation type="journal article" date="2011" name="Genome Biol.">
        <title>The draft genome of the carcinogenic human liver fluke Clonorchis sinensis.</title>
        <authorList>
            <person name="Wang X."/>
            <person name="Chen W."/>
            <person name="Huang Y."/>
            <person name="Sun J."/>
            <person name="Men J."/>
            <person name="Liu H."/>
            <person name="Luo F."/>
            <person name="Guo L."/>
            <person name="Lv X."/>
            <person name="Deng C."/>
            <person name="Zhou C."/>
            <person name="Fan Y."/>
            <person name="Li X."/>
            <person name="Huang L."/>
            <person name="Hu Y."/>
            <person name="Liang C."/>
            <person name="Hu X."/>
            <person name="Xu J."/>
            <person name="Yu X."/>
        </authorList>
    </citation>
    <scope>NUCLEOTIDE SEQUENCE [LARGE SCALE GENOMIC DNA]</scope>
    <source>
        <strain evidence="5">Henan</strain>
    </source>
</reference>
<dbReference type="PROSITE" id="PS51450">
    <property type="entry name" value="LRR"/>
    <property type="match status" value="1"/>
</dbReference>
<keyword evidence="4" id="KW-0732">Signal</keyword>
<name>G7YNL0_CLOSI</name>
<evidence type="ECO:0000313" key="5">
    <source>
        <dbReference type="EMBL" id="GAA54541.1"/>
    </source>
</evidence>
<keyword evidence="3" id="KW-1133">Transmembrane helix</keyword>
<keyword evidence="2" id="KW-0677">Repeat</keyword>
<feature type="chain" id="PRO_5003506570" evidence="4">
    <location>
        <begin position="20"/>
        <end position="725"/>
    </location>
</feature>
<dbReference type="Pfam" id="PF13855">
    <property type="entry name" value="LRR_8"/>
    <property type="match status" value="2"/>
</dbReference>
<dbReference type="SUPFAM" id="SSF52058">
    <property type="entry name" value="L domain-like"/>
    <property type="match status" value="1"/>
</dbReference>
<feature type="signal peptide" evidence="4">
    <location>
        <begin position="1"/>
        <end position="19"/>
    </location>
</feature>
<protein>
    <submittedName>
        <fullName evidence="5">Leucine-rich repeats and immunoglobulin-like domains 1</fullName>
    </submittedName>
</protein>
<dbReference type="AlphaFoldDB" id="G7YNL0"/>
<dbReference type="PANTHER" id="PTHR45617">
    <property type="entry name" value="LEUCINE RICH REPEAT FAMILY PROTEIN"/>
    <property type="match status" value="1"/>
</dbReference>
<accession>G7YNL0</accession>
<dbReference type="InterPro" id="IPR003591">
    <property type="entry name" value="Leu-rich_rpt_typical-subtyp"/>
</dbReference>
<gene>
    <name evidence="5" type="ORF">CLF_103721</name>
</gene>
<keyword evidence="3" id="KW-0472">Membrane</keyword>